<gene>
    <name evidence="3" type="ORF">HKI87_01g04930</name>
</gene>
<dbReference type="EMBL" id="CP151501">
    <property type="protein sequence ID" value="WZN58968.1"/>
    <property type="molecule type" value="Genomic_DNA"/>
</dbReference>
<keyword evidence="1" id="KW-1133">Transmembrane helix</keyword>
<feature type="transmembrane region" description="Helical" evidence="1">
    <location>
        <begin position="265"/>
        <end position="281"/>
    </location>
</feature>
<evidence type="ECO:0000259" key="2">
    <source>
        <dbReference type="Pfam" id="PF12680"/>
    </source>
</evidence>
<keyword evidence="1" id="KW-0812">Transmembrane</keyword>
<dbReference type="PANTHER" id="PTHR33698:SF3">
    <property type="entry name" value="OS09G0266000 PROTEIN"/>
    <property type="match status" value="1"/>
</dbReference>
<dbReference type="Pfam" id="PF12680">
    <property type="entry name" value="SnoaL_2"/>
    <property type="match status" value="1"/>
</dbReference>
<organism evidence="3 4">
    <name type="scientific">Chloropicon roscoffensis</name>
    <dbReference type="NCBI Taxonomy" id="1461544"/>
    <lineage>
        <taxon>Eukaryota</taxon>
        <taxon>Viridiplantae</taxon>
        <taxon>Chlorophyta</taxon>
        <taxon>Chloropicophyceae</taxon>
        <taxon>Chloropicales</taxon>
        <taxon>Chloropicaceae</taxon>
        <taxon>Chloropicon</taxon>
    </lineage>
</organism>
<feature type="domain" description="SnoaL-like" evidence="2">
    <location>
        <begin position="68"/>
        <end position="165"/>
    </location>
</feature>
<dbReference type="Gene3D" id="3.10.450.50">
    <property type="match status" value="1"/>
</dbReference>
<evidence type="ECO:0000313" key="4">
    <source>
        <dbReference type="Proteomes" id="UP001472866"/>
    </source>
</evidence>
<reference evidence="3 4" key="1">
    <citation type="submission" date="2024-03" db="EMBL/GenBank/DDBJ databases">
        <title>Complete genome sequence of the green alga Chloropicon roscoffensis RCC1871.</title>
        <authorList>
            <person name="Lemieux C."/>
            <person name="Pombert J.-F."/>
            <person name="Otis C."/>
            <person name="Turmel M."/>
        </authorList>
    </citation>
    <scope>NUCLEOTIDE SEQUENCE [LARGE SCALE GENOMIC DNA]</scope>
    <source>
        <strain evidence="3 4">RCC1871</strain>
    </source>
</reference>
<evidence type="ECO:0000256" key="1">
    <source>
        <dbReference type="SAM" id="Phobius"/>
    </source>
</evidence>
<sequence length="312" mass="34096">MRTPSRFGTRIGGARMGATRTGGGRFFLGAGAARRRATASRSAGRPAQTTTSSLHRCDEIVRYLWENIDLSDSAASLEYFHDDVVYEDLIYKEPFVGKEAVAGFLRASRENAPDGLRFVLDDVSDGEDSCGLRWHIELEVNGETRNITKGISFYRLDPDDRRIVYVSDAPESFIKVGAVGLKVANFAFEASKALKGLSVPQDEVRKGFEKVGFVGGKGVRVKWGVLREKIQDGEALPSEEEQNRRREEAAAALVNIDDQERFRRLVAGGTGLIASLALAFACTGQPWYVRYLGVGAPLGLSLGFLVSAQQGL</sequence>
<dbReference type="PANTHER" id="PTHR33698">
    <property type="entry name" value="NUCLEAR TRANSPORT FACTOR 2 (NTF2)-LIKE PROTEIN"/>
    <property type="match status" value="1"/>
</dbReference>
<protein>
    <submittedName>
        <fullName evidence="3">SnoaL-like domain-containing protein</fullName>
    </submittedName>
</protein>
<dbReference type="AlphaFoldDB" id="A0AAX4NYR7"/>
<accession>A0AAX4NYR7</accession>
<keyword evidence="4" id="KW-1185">Reference proteome</keyword>
<dbReference type="Proteomes" id="UP001472866">
    <property type="component" value="Chromosome 01"/>
</dbReference>
<evidence type="ECO:0000313" key="3">
    <source>
        <dbReference type="EMBL" id="WZN58968.1"/>
    </source>
</evidence>
<keyword evidence="1" id="KW-0472">Membrane</keyword>
<feature type="transmembrane region" description="Helical" evidence="1">
    <location>
        <begin position="287"/>
        <end position="306"/>
    </location>
</feature>
<dbReference type="SUPFAM" id="SSF54427">
    <property type="entry name" value="NTF2-like"/>
    <property type="match status" value="1"/>
</dbReference>
<dbReference type="InterPro" id="IPR037401">
    <property type="entry name" value="SnoaL-like"/>
</dbReference>
<proteinExistence type="predicted"/>
<dbReference type="InterPro" id="IPR032710">
    <property type="entry name" value="NTF2-like_dom_sf"/>
</dbReference>
<name>A0AAX4NYR7_9CHLO</name>